<keyword evidence="1" id="KW-0732">Signal</keyword>
<proteinExistence type="predicted"/>
<feature type="signal peptide" evidence="1">
    <location>
        <begin position="1"/>
        <end position="22"/>
    </location>
</feature>
<organism evidence="2">
    <name type="scientific">Lepeophtheirus salmonis</name>
    <name type="common">Salmon louse</name>
    <name type="synonym">Caligus salmonis</name>
    <dbReference type="NCBI Taxonomy" id="72036"/>
    <lineage>
        <taxon>Eukaryota</taxon>
        <taxon>Metazoa</taxon>
        <taxon>Ecdysozoa</taxon>
        <taxon>Arthropoda</taxon>
        <taxon>Crustacea</taxon>
        <taxon>Multicrustacea</taxon>
        <taxon>Hexanauplia</taxon>
        <taxon>Copepoda</taxon>
        <taxon>Siphonostomatoida</taxon>
        <taxon>Caligidae</taxon>
        <taxon>Lepeophtheirus</taxon>
    </lineage>
</organism>
<dbReference type="EMBL" id="HACA01021623">
    <property type="protein sequence ID" value="CDW38984.1"/>
    <property type="molecule type" value="Transcribed_RNA"/>
</dbReference>
<protein>
    <recommendedName>
        <fullName evidence="3">DUF19 domain-containing protein</fullName>
    </recommendedName>
</protein>
<dbReference type="OrthoDB" id="10478470at2759"/>
<evidence type="ECO:0000256" key="1">
    <source>
        <dbReference type="SAM" id="SignalP"/>
    </source>
</evidence>
<accession>A0A0K2UL52</accession>
<dbReference type="AlphaFoldDB" id="A0A0K2UL52"/>
<feature type="chain" id="PRO_5005488775" description="DUF19 domain-containing protein" evidence="1">
    <location>
        <begin position="23"/>
        <end position="287"/>
    </location>
</feature>
<evidence type="ECO:0008006" key="3">
    <source>
        <dbReference type="Google" id="ProtNLM"/>
    </source>
</evidence>
<reference evidence="2" key="1">
    <citation type="submission" date="2014-05" db="EMBL/GenBank/DDBJ databases">
        <authorList>
            <person name="Chronopoulou M."/>
        </authorList>
    </citation>
    <scope>NUCLEOTIDE SEQUENCE</scope>
    <source>
        <tissue evidence="2">Whole organism</tissue>
    </source>
</reference>
<name>A0A0K2UL52_LEPSM</name>
<evidence type="ECO:0000313" key="2">
    <source>
        <dbReference type="EMBL" id="CDW38984.1"/>
    </source>
</evidence>
<sequence length="287" mass="33203">MSSFKVYQIMFFIGFFAINIQSQEFTDKCDETELSAKQKEADTCIETHKIELANILSNSEIETSLAVCQNMREVLGCLMNLFESCYEENISKRVRLNFLYDQAQIAINTSQLLGKPFLQECDLFPSFQKEYIFHVTGSNKCSFVDYVKVIIPRKKDCDAKVDQEWNQKLKLSALFSGASARQFLLNIACDAYKDFIETCRQPLIDQCFSQEEGQNLIDSDYKKVFSVYETSIQKIDSSFTYEGSCSNLQIENDFSAKDFFVPSRRSISKRSAEYFKSARDYLYSDEF</sequence>